<evidence type="ECO:0000313" key="5">
    <source>
        <dbReference type="Proteomes" id="UP000095544"/>
    </source>
</evidence>
<proteinExistence type="predicted"/>
<dbReference type="Gene3D" id="6.10.340.10">
    <property type="match status" value="1"/>
</dbReference>
<accession>A0A174MJ23</accession>
<dbReference type="Gene3D" id="3.30.565.10">
    <property type="entry name" value="Histidine kinase-like ATPase, C-terminal domain"/>
    <property type="match status" value="1"/>
</dbReference>
<reference evidence="4 5" key="1">
    <citation type="submission" date="2015-09" db="EMBL/GenBank/DDBJ databases">
        <authorList>
            <consortium name="Pathogen Informatics"/>
        </authorList>
    </citation>
    <scope>NUCLEOTIDE SEQUENCE [LARGE SCALE GENOMIC DNA]</scope>
    <source>
        <strain evidence="4 5">2789STDY5834876</strain>
    </source>
</reference>
<organism evidence="4 5">
    <name type="scientific">Faecalicatena contorta</name>
    <dbReference type="NCBI Taxonomy" id="39482"/>
    <lineage>
        <taxon>Bacteria</taxon>
        <taxon>Bacillati</taxon>
        <taxon>Bacillota</taxon>
        <taxon>Clostridia</taxon>
        <taxon>Lachnospirales</taxon>
        <taxon>Lachnospiraceae</taxon>
        <taxon>Faecalicatena</taxon>
    </lineage>
</organism>
<dbReference type="GO" id="GO:0016020">
    <property type="term" value="C:membrane"/>
    <property type="evidence" value="ECO:0007669"/>
    <property type="project" value="InterPro"/>
</dbReference>
<dbReference type="PANTHER" id="PTHR34220:SF7">
    <property type="entry name" value="SENSOR HISTIDINE KINASE YPDA"/>
    <property type="match status" value="1"/>
</dbReference>
<sequence>MKKSLKTKFTLGLLCVSIIPVLILFYLHIKSFYKFYDERTSIIASGEMEKAVYQIDSAFQEVDELVASLIHSRYDNKYCIQSIAGMEYADTDITAMQRLTNYREYIYICSNLICNNKYVEGVYLFTESGYTYSYTKTKEFYLEKDYQESRWYRQMRDENLYQLVTFWDSPSKRVTDKNILEVRPVADEKGRKTGYIAVVGNNNIMEEMDSDSALDNEAVILDSGGGLLYTIMGDMDLTAAQKEQIRKEDKGIIDTKDGGIIFHTLSVNNWKIVSRYGVDELSELYRKNIMNLVILLLICVGFIIVSVFVIGRHFIEPIVKLSAMMLKVPDEEPVLSPALQKRDDEIGILYNKFQLMVIKINELIQEQYVSQINLLREKLNGLMSQINSHFLFNTLENINCLADLDGNHKIAMMSKSLGDMLHYSMEFERTQESLGAEMENIRKYVKIQEIRFDNEIHVIEEIPDGLRSSRVLKFMLQPLVENSIEHGLIGEENAWWIRIQAWTEDKELCIRVENAGMYITPEELEEIRGNITREKIREAAESEGLKRRRNSIGLVNIQRRIKLVYSDRYGLEIYNRESGGLEVVIRLPLQTE</sequence>
<dbReference type="InterPro" id="IPR010559">
    <property type="entry name" value="Sig_transdc_His_kin_internal"/>
</dbReference>
<dbReference type="InterPro" id="IPR050640">
    <property type="entry name" value="Bact_2-comp_sensor_kinase"/>
</dbReference>
<evidence type="ECO:0000313" key="4">
    <source>
        <dbReference type="EMBL" id="CUP34160.1"/>
    </source>
</evidence>
<dbReference type="InterPro" id="IPR036890">
    <property type="entry name" value="HATPase_C_sf"/>
</dbReference>
<keyword evidence="1" id="KW-0472">Membrane</keyword>
<protein>
    <submittedName>
        <fullName evidence="4">Inner membrane protein ypdA</fullName>
    </submittedName>
</protein>
<gene>
    <name evidence="4" type="primary">ypdA_8</name>
    <name evidence="4" type="ORF">ERS852491_04906</name>
</gene>
<dbReference type="RefSeq" id="WP_055155257.1">
    <property type="nucleotide sequence ID" value="NZ_CYZU01000085.1"/>
</dbReference>
<feature type="transmembrane region" description="Helical" evidence="1">
    <location>
        <begin position="9"/>
        <end position="29"/>
    </location>
</feature>
<evidence type="ECO:0000259" key="3">
    <source>
        <dbReference type="Pfam" id="PF06580"/>
    </source>
</evidence>
<dbReference type="AlphaFoldDB" id="A0A174MJ23"/>
<dbReference type="PANTHER" id="PTHR34220">
    <property type="entry name" value="SENSOR HISTIDINE KINASE YPDA"/>
    <property type="match status" value="1"/>
</dbReference>
<evidence type="ECO:0000259" key="2">
    <source>
        <dbReference type="Pfam" id="PF02518"/>
    </source>
</evidence>
<keyword evidence="1" id="KW-1133">Transmembrane helix</keyword>
<dbReference type="SUPFAM" id="SSF55874">
    <property type="entry name" value="ATPase domain of HSP90 chaperone/DNA topoisomerase II/histidine kinase"/>
    <property type="match status" value="1"/>
</dbReference>
<name>A0A174MJ23_9FIRM</name>
<keyword evidence="1" id="KW-0812">Transmembrane</keyword>
<dbReference type="Pfam" id="PF02518">
    <property type="entry name" value="HATPase_c"/>
    <property type="match status" value="1"/>
</dbReference>
<feature type="domain" description="Histidine kinase/HSP90-like ATPase" evidence="2">
    <location>
        <begin position="472"/>
        <end position="590"/>
    </location>
</feature>
<dbReference type="Pfam" id="PF06580">
    <property type="entry name" value="His_kinase"/>
    <property type="match status" value="1"/>
</dbReference>
<evidence type="ECO:0000256" key="1">
    <source>
        <dbReference type="SAM" id="Phobius"/>
    </source>
</evidence>
<dbReference type="EMBL" id="CYZU01000085">
    <property type="protein sequence ID" value="CUP34160.1"/>
    <property type="molecule type" value="Genomic_DNA"/>
</dbReference>
<feature type="domain" description="Signal transduction histidine kinase internal region" evidence="3">
    <location>
        <begin position="378"/>
        <end position="455"/>
    </location>
</feature>
<dbReference type="STRING" id="39482.ERS852491_04906"/>
<feature type="transmembrane region" description="Helical" evidence="1">
    <location>
        <begin position="292"/>
        <end position="315"/>
    </location>
</feature>
<dbReference type="OrthoDB" id="9776552at2"/>
<dbReference type="Proteomes" id="UP000095544">
    <property type="component" value="Unassembled WGS sequence"/>
</dbReference>
<dbReference type="InterPro" id="IPR003594">
    <property type="entry name" value="HATPase_dom"/>
</dbReference>
<dbReference type="GO" id="GO:0000155">
    <property type="term" value="F:phosphorelay sensor kinase activity"/>
    <property type="evidence" value="ECO:0007669"/>
    <property type="project" value="InterPro"/>
</dbReference>